<sequence length="271" mass="29884">MFPRLLELGPITIYSYGVLLAAAYLVGLKLALVRSQSRGLDANKMMDLGIYIIISALVGAKAMLLIVDFDYYTSSSAQFLSLIRSGGVFYGGLLVSVIVAFWFLKKHRMNTWNVCDAFAPGIALGHAVGRLGCLMAGCCYGSPTDLPWGITFTNTFAAANVGTPLNTLLHPTQLYESFAELTILLILIGTERKGPRFAGRTFWLYIVLYGLSRFAIEFYRGDPRGMVFDLLSTSQFIATLLVPLGSLMLFYLFRTNSPDIHSTRGRRTQTA</sequence>
<feature type="transmembrane region" description="Helical" evidence="6">
    <location>
        <begin position="13"/>
        <end position="33"/>
    </location>
</feature>
<name>A0A381Q6N0_9ZZZZ</name>
<dbReference type="GO" id="GO:0042158">
    <property type="term" value="P:lipoprotein biosynthetic process"/>
    <property type="evidence" value="ECO:0007669"/>
    <property type="project" value="InterPro"/>
</dbReference>
<dbReference type="Pfam" id="PF01790">
    <property type="entry name" value="LGT"/>
    <property type="match status" value="1"/>
</dbReference>
<dbReference type="GO" id="GO:0005886">
    <property type="term" value="C:plasma membrane"/>
    <property type="evidence" value="ECO:0007669"/>
    <property type="project" value="InterPro"/>
</dbReference>
<keyword evidence="2" id="KW-0808">Transferase</keyword>
<dbReference type="NCBIfam" id="TIGR00544">
    <property type="entry name" value="lgt"/>
    <property type="match status" value="1"/>
</dbReference>
<reference evidence="7" key="1">
    <citation type="submission" date="2018-05" db="EMBL/GenBank/DDBJ databases">
        <authorList>
            <person name="Lanie J.A."/>
            <person name="Ng W.-L."/>
            <person name="Kazmierczak K.M."/>
            <person name="Andrzejewski T.M."/>
            <person name="Davidsen T.M."/>
            <person name="Wayne K.J."/>
            <person name="Tettelin H."/>
            <person name="Glass J.I."/>
            <person name="Rusch D."/>
            <person name="Podicherti R."/>
            <person name="Tsui H.-C.T."/>
            <person name="Winkler M.E."/>
        </authorList>
    </citation>
    <scope>NUCLEOTIDE SEQUENCE</scope>
</reference>
<feature type="transmembrane region" description="Helical" evidence="6">
    <location>
        <begin position="197"/>
        <end position="216"/>
    </location>
</feature>
<keyword evidence="5 6" id="KW-0472">Membrane</keyword>
<feature type="transmembrane region" description="Helical" evidence="6">
    <location>
        <begin position="45"/>
        <end position="67"/>
    </location>
</feature>
<gene>
    <name evidence="7" type="ORF">METZ01_LOCUS27860</name>
</gene>
<dbReference type="InterPro" id="IPR001640">
    <property type="entry name" value="Lgt"/>
</dbReference>
<dbReference type="PANTHER" id="PTHR30589:SF0">
    <property type="entry name" value="PHOSPHATIDYLGLYCEROL--PROLIPOPROTEIN DIACYLGLYCERYL TRANSFERASE"/>
    <property type="match status" value="1"/>
</dbReference>
<keyword evidence="1" id="KW-1003">Cell membrane</keyword>
<dbReference type="PANTHER" id="PTHR30589">
    <property type="entry name" value="PROLIPOPROTEIN DIACYLGLYCERYL TRANSFERASE"/>
    <property type="match status" value="1"/>
</dbReference>
<feature type="transmembrane region" description="Helical" evidence="6">
    <location>
        <begin position="87"/>
        <end position="104"/>
    </location>
</feature>
<evidence type="ECO:0000313" key="7">
    <source>
        <dbReference type="EMBL" id="SUZ75006.1"/>
    </source>
</evidence>
<feature type="transmembrane region" description="Helical" evidence="6">
    <location>
        <begin position="236"/>
        <end position="253"/>
    </location>
</feature>
<keyword evidence="3 6" id="KW-0812">Transmembrane</keyword>
<evidence type="ECO:0000256" key="6">
    <source>
        <dbReference type="SAM" id="Phobius"/>
    </source>
</evidence>
<accession>A0A381Q6N0</accession>
<evidence type="ECO:0000256" key="1">
    <source>
        <dbReference type="ARBA" id="ARBA00022475"/>
    </source>
</evidence>
<dbReference type="EMBL" id="UINC01001229">
    <property type="protein sequence ID" value="SUZ75006.1"/>
    <property type="molecule type" value="Genomic_DNA"/>
</dbReference>
<dbReference type="AlphaFoldDB" id="A0A381Q6N0"/>
<protein>
    <recommendedName>
        <fullName evidence="8">Prolipoprotein diacylglyceryl transferase</fullName>
    </recommendedName>
</protein>
<evidence type="ECO:0008006" key="8">
    <source>
        <dbReference type="Google" id="ProtNLM"/>
    </source>
</evidence>
<evidence type="ECO:0000256" key="3">
    <source>
        <dbReference type="ARBA" id="ARBA00022692"/>
    </source>
</evidence>
<evidence type="ECO:0000256" key="2">
    <source>
        <dbReference type="ARBA" id="ARBA00022679"/>
    </source>
</evidence>
<evidence type="ECO:0000256" key="5">
    <source>
        <dbReference type="ARBA" id="ARBA00023136"/>
    </source>
</evidence>
<keyword evidence="4 6" id="KW-1133">Transmembrane helix</keyword>
<dbReference type="HAMAP" id="MF_01147">
    <property type="entry name" value="Lgt"/>
    <property type="match status" value="1"/>
</dbReference>
<organism evidence="7">
    <name type="scientific">marine metagenome</name>
    <dbReference type="NCBI Taxonomy" id="408172"/>
    <lineage>
        <taxon>unclassified sequences</taxon>
        <taxon>metagenomes</taxon>
        <taxon>ecological metagenomes</taxon>
    </lineage>
</organism>
<proteinExistence type="inferred from homology"/>
<evidence type="ECO:0000256" key="4">
    <source>
        <dbReference type="ARBA" id="ARBA00022989"/>
    </source>
</evidence>
<dbReference type="GO" id="GO:0008961">
    <property type="term" value="F:phosphatidylglycerol-prolipoprotein diacylglyceryl transferase activity"/>
    <property type="evidence" value="ECO:0007669"/>
    <property type="project" value="InterPro"/>
</dbReference>